<reference evidence="3 4" key="1">
    <citation type="journal article" date="2010" name="Stand. Genomic Sci.">
        <title>Complete genome sequence of Spirochaeta smaragdinae type strain (SEBR 4228).</title>
        <authorList>
            <person name="Mavromatis K."/>
            <person name="Yasawong M."/>
            <person name="Chertkov O."/>
            <person name="Lapidus A."/>
            <person name="Lucas S."/>
            <person name="Nolan M."/>
            <person name="Del Rio T.G."/>
            <person name="Tice H."/>
            <person name="Cheng J.F."/>
            <person name="Pitluck S."/>
            <person name="Liolios K."/>
            <person name="Ivanova N."/>
            <person name="Tapia R."/>
            <person name="Han C."/>
            <person name="Bruce D."/>
            <person name="Goodwin L."/>
            <person name="Pati A."/>
            <person name="Chen A."/>
            <person name="Palaniappan K."/>
            <person name="Land M."/>
            <person name="Hauser L."/>
            <person name="Chang Y.J."/>
            <person name="Jeffries C.D."/>
            <person name="Detter J.C."/>
            <person name="Rohde M."/>
            <person name="Brambilla E."/>
            <person name="Spring S."/>
            <person name="Goker M."/>
            <person name="Sikorski J."/>
            <person name="Woyke T."/>
            <person name="Bristow J."/>
            <person name="Eisen J.A."/>
            <person name="Markowitz V."/>
            <person name="Hugenholtz P."/>
            <person name="Klenk H.P."/>
            <person name="Kyrpides N.C."/>
        </authorList>
    </citation>
    <scope>NUCLEOTIDE SEQUENCE [LARGE SCALE GENOMIC DNA]</scope>
    <source>
        <strain evidence="4">DSM 11293 / JCM 15392 / SEBR 4228</strain>
    </source>
</reference>
<dbReference type="Proteomes" id="UP000002318">
    <property type="component" value="Chromosome"/>
</dbReference>
<dbReference type="SUPFAM" id="SSF54292">
    <property type="entry name" value="2Fe-2S ferredoxin-like"/>
    <property type="match status" value="1"/>
</dbReference>
<sequence>MKRIVHHPILGEMEEKAMVTIIVDGKRIKALEGEPIAAALLAAGISVFRHTKKGSPRSIFCGIGQCTDCSMIVNGVPNVRTCVTPVAEGMVVETQEGVGVANL</sequence>
<dbReference type="PROSITE" id="PS51085">
    <property type="entry name" value="2FE2S_FER_2"/>
    <property type="match status" value="1"/>
</dbReference>
<dbReference type="InterPro" id="IPR042204">
    <property type="entry name" value="2Fe-2S-bd_N"/>
</dbReference>
<dbReference type="GO" id="GO:0051536">
    <property type="term" value="F:iron-sulfur cluster binding"/>
    <property type="evidence" value="ECO:0007669"/>
    <property type="project" value="InterPro"/>
</dbReference>
<dbReference type="HOGENOM" id="CLU_153062_2_0_12"/>
<feature type="domain" description="2Fe-2S ferredoxin-type" evidence="2">
    <location>
        <begin position="17"/>
        <end position="98"/>
    </location>
</feature>
<dbReference type="InterPro" id="IPR001041">
    <property type="entry name" value="2Fe-2S_ferredoxin-type"/>
</dbReference>
<dbReference type="InterPro" id="IPR036010">
    <property type="entry name" value="2Fe-2S_ferredoxin-like_sf"/>
</dbReference>
<dbReference type="GO" id="GO:0016491">
    <property type="term" value="F:oxidoreductase activity"/>
    <property type="evidence" value="ECO:0007669"/>
    <property type="project" value="UniProtKB-KW"/>
</dbReference>
<dbReference type="EMBL" id="CP002116">
    <property type="protein sequence ID" value="ADK81937.1"/>
    <property type="molecule type" value="Genomic_DNA"/>
</dbReference>
<gene>
    <name evidence="3" type="ordered locus">Spirs_2834</name>
</gene>
<dbReference type="Pfam" id="PF13510">
    <property type="entry name" value="Fer2_4"/>
    <property type="match status" value="1"/>
</dbReference>
<evidence type="ECO:0000313" key="3">
    <source>
        <dbReference type="EMBL" id="ADK81937.1"/>
    </source>
</evidence>
<dbReference type="KEGG" id="ssm:Spirs_2834"/>
<dbReference type="AlphaFoldDB" id="E1R252"/>
<dbReference type="RefSeq" id="WP_013255396.1">
    <property type="nucleotide sequence ID" value="NC_014364.1"/>
</dbReference>
<dbReference type="Gene3D" id="3.10.20.440">
    <property type="entry name" value="2Fe-2S iron-sulphur cluster binding domain, sarcosine oxidase, alpha subunit, N-terminal domain"/>
    <property type="match status" value="1"/>
</dbReference>
<name>E1R252_SEDSS</name>
<protein>
    <recommendedName>
        <fullName evidence="2">2Fe-2S ferredoxin-type domain-containing protein</fullName>
    </recommendedName>
</protein>
<dbReference type="STRING" id="573413.Spirs_2834"/>
<organism evidence="3 4">
    <name type="scientific">Sediminispirochaeta smaragdinae (strain DSM 11293 / JCM 15392 / SEBR 4228)</name>
    <name type="common">Spirochaeta smaragdinae</name>
    <dbReference type="NCBI Taxonomy" id="573413"/>
    <lineage>
        <taxon>Bacteria</taxon>
        <taxon>Pseudomonadati</taxon>
        <taxon>Spirochaetota</taxon>
        <taxon>Spirochaetia</taxon>
        <taxon>Spirochaetales</taxon>
        <taxon>Spirochaetaceae</taxon>
        <taxon>Sediminispirochaeta</taxon>
    </lineage>
</organism>
<dbReference type="OrthoDB" id="573392at2"/>
<evidence type="ECO:0000259" key="2">
    <source>
        <dbReference type="PROSITE" id="PS51085"/>
    </source>
</evidence>
<evidence type="ECO:0000256" key="1">
    <source>
        <dbReference type="ARBA" id="ARBA00023002"/>
    </source>
</evidence>
<keyword evidence="1" id="KW-0560">Oxidoreductase</keyword>
<evidence type="ECO:0000313" key="4">
    <source>
        <dbReference type="Proteomes" id="UP000002318"/>
    </source>
</evidence>
<dbReference type="eggNOG" id="COG3383">
    <property type="taxonomic scope" value="Bacteria"/>
</dbReference>
<keyword evidence="4" id="KW-1185">Reference proteome</keyword>
<accession>E1R252</accession>
<proteinExistence type="predicted"/>